<dbReference type="SMART" id="SM00365">
    <property type="entry name" value="LRR_SD22"/>
    <property type="match status" value="4"/>
</dbReference>
<dbReference type="Pfam" id="PF00560">
    <property type="entry name" value="LRR_1"/>
    <property type="match status" value="1"/>
</dbReference>
<evidence type="ECO:0000256" key="2">
    <source>
        <dbReference type="ARBA" id="ARBA00022729"/>
    </source>
</evidence>
<dbReference type="GO" id="GO:0031012">
    <property type="term" value="C:extracellular matrix"/>
    <property type="evidence" value="ECO:0007669"/>
    <property type="project" value="TreeGrafter"/>
</dbReference>
<dbReference type="SMART" id="SM00369">
    <property type="entry name" value="LRR_TYP"/>
    <property type="match status" value="7"/>
</dbReference>
<dbReference type="GO" id="GO:0005615">
    <property type="term" value="C:extracellular space"/>
    <property type="evidence" value="ECO:0007669"/>
    <property type="project" value="TreeGrafter"/>
</dbReference>
<dbReference type="PROSITE" id="PS51450">
    <property type="entry name" value="LRR"/>
    <property type="match status" value="3"/>
</dbReference>
<keyword evidence="6" id="KW-1185">Reference proteome</keyword>
<dbReference type="AlphaFoldDB" id="A0A482VI69"/>
<reference evidence="5 6" key="1">
    <citation type="submission" date="2017-03" db="EMBL/GenBank/DDBJ databases">
        <title>Genome of the blue death feigning beetle - Asbolus verrucosus.</title>
        <authorList>
            <person name="Rider S.D."/>
        </authorList>
    </citation>
    <scope>NUCLEOTIDE SEQUENCE [LARGE SCALE GENOMIC DNA]</scope>
    <source>
        <strain evidence="5">Butters</strain>
        <tissue evidence="5">Head and leg muscle</tissue>
    </source>
</reference>
<dbReference type="PANTHER" id="PTHR24373">
    <property type="entry name" value="SLIT RELATED LEUCINE-RICH REPEAT NEURONAL PROTEIN"/>
    <property type="match status" value="1"/>
</dbReference>
<dbReference type="Pfam" id="PF13855">
    <property type="entry name" value="LRR_8"/>
    <property type="match status" value="1"/>
</dbReference>
<gene>
    <name evidence="5" type="ORF">BDFB_010040</name>
</gene>
<evidence type="ECO:0000256" key="1">
    <source>
        <dbReference type="ARBA" id="ARBA00022614"/>
    </source>
</evidence>
<dbReference type="SUPFAM" id="SSF52058">
    <property type="entry name" value="L domain-like"/>
    <property type="match status" value="1"/>
</dbReference>
<feature type="signal peptide" evidence="4">
    <location>
        <begin position="1"/>
        <end position="20"/>
    </location>
</feature>
<dbReference type="STRING" id="1661398.A0A482VI69"/>
<sequence length="389" mass="43980">MLQSALLLTIIAFILKPERSQTLVCVTPNELKTRIFDSVSRFQGNKIPFNPAMPGWEGSNVEFNVSKMETLQKNIFLTHDSQHILTMKLSGKQIKKIDEGAFIALDCLHELLLDHNNMSKLSRNTFQGLYNLQKLDLSYNRLEYLPDLAFTSLQKLKILNLSRNRIRSVQSLAFENLILLEDLNLEFNQLETVDVDVFRSLRSLKSLMLAWNGLTNIEPEKWSGLETLENLDLAGNGLNHFDPNYNFSFSALKTLNLSGNFLTKLNVEALNKHLPSLGFIDLNDNPWVCTDLESIVHDLNVSKVKFASRNSSTSTVSGIACSEVPIFMSKTNIEDVISSTTKKSEDWSVKNYVEGIVEKKIKESNVGVISSIRYLQSLVIFLFVLIALV</sequence>
<evidence type="ECO:0000256" key="3">
    <source>
        <dbReference type="ARBA" id="ARBA00022737"/>
    </source>
</evidence>
<dbReference type="InterPro" id="IPR003591">
    <property type="entry name" value="Leu-rich_rpt_typical-subtyp"/>
</dbReference>
<evidence type="ECO:0000313" key="6">
    <source>
        <dbReference type="Proteomes" id="UP000292052"/>
    </source>
</evidence>
<dbReference type="Proteomes" id="UP000292052">
    <property type="component" value="Unassembled WGS sequence"/>
</dbReference>
<evidence type="ECO:0000313" key="5">
    <source>
        <dbReference type="EMBL" id="RZC32581.1"/>
    </source>
</evidence>
<dbReference type="PANTHER" id="PTHR24373:SF378">
    <property type="entry name" value="FI03225P-RELATED"/>
    <property type="match status" value="1"/>
</dbReference>
<organism evidence="5 6">
    <name type="scientific">Asbolus verrucosus</name>
    <name type="common">Desert ironclad beetle</name>
    <dbReference type="NCBI Taxonomy" id="1661398"/>
    <lineage>
        <taxon>Eukaryota</taxon>
        <taxon>Metazoa</taxon>
        <taxon>Ecdysozoa</taxon>
        <taxon>Arthropoda</taxon>
        <taxon>Hexapoda</taxon>
        <taxon>Insecta</taxon>
        <taxon>Pterygota</taxon>
        <taxon>Neoptera</taxon>
        <taxon>Endopterygota</taxon>
        <taxon>Coleoptera</taxon>
        <taxon>Polyphaga</taxon>
        <taxon>Cucujiformia</taxon>
        <taxon>Tenebrionidae</taxon>
        <taxon>Pimeliinae</taxon>
        <taxon>Asbolus</taxon>
    </lineage>
</organism>
<keyword evidence="2 4" id="KW-0732">Signal</keyword>
<dbReference type="InterPro" id="IPR001611">
    <property type="entry name" value="Leu-rich_rpt"/>
</dbReference>
<name>A0A482VI69_ASBVE</name>
<dbReference type="InterPro" id="IPR032675">
    <property type="entry name" value="LRR_dom_sf"/>
</dbReference>
<dbReference type="InterPro" id="IPR050328">
    <property type="entry name" value="Dev_Immune_Receptor"/>
</dbReference>
<dbReference type="EMBL" id="QDEB01096056">
    <property type="protein sequence ID" value="RZC32581.1"/>
    <property type="molecule type" value="Genomic_DNA"/>
</dbReference>
<dbReference type="PRINTS" id="PR00019">
    <property type="entry name" value="LEURICHRPT"/>
</dbReference>
<feature type="chain" id="PRO_5019870386" evidence="4">
    <location>
        <begin position="21"/>
        <end position="389"/>
    </location>
</feature>
<evidence type="ECO:0000256" key="4">
    <source>
        <dbReference type="SAM" id="SignalP"/>
    </source>
</evidence>
<dbReference type="OrthoDB" id="676979at2759"/>
<protein>
    <submittedName>
        <fullName evidence="5">Leucine-rich repeat-containing protein 15-like</fullName>
    </submittedName>
</protein>
<keyword evidence="1" id="KW-0433">Leucine-rich repeat</keyword>
<keyword evidence="3" id="KW-0677">Repeat</keyword>
<comment type="caution">
    <text evidence="5">The sequence shown here is derived from an EMBL/GenBank/DDBJ whole genome shotgun (WGS) entry which is preliminary data.</text>
</comment>
<accession>A0A482VI69</accession>
<dbReference type="Gene3D" id="3.80.10.10">
    <property type="entry name" value="Ribonuclease Inhibitor"/>
    <property type="match status" value="1"/>
</dbReference>
<proteinExistence type="predicted"/>